<protein>
    <submittedName>
        <fullName evidence="2">Uncharacterized protein</fullName>
    </submittedName>
</protein>
<reference evidence="2 3" key="1">
    <citation type="journal article" date="2013" name="Genome Announc.">
        <title>Draft Genome Sequence of Rhizobium mesoamericanum STM3625, a Nitrogen-Fixing Symbiont of Mimosa pudica Isolated in French Guiana (South America).</title>
        <authorList>
            <person name="Moulin L."/>
            <person name="Mornico D."/>
            <person name="Melkonian R."/>
            <person name="Klonowska A."/>
        </authorList>
    </citation>
    <scope>NUCLEOTIDE SEQUENCE [LARGE SCALE GENOMIC DNA]</scope>
    <source>
        <strain evidence="2 3">STM3625</strain>
    </source>
</reference>
<dbReference type="HOGENOM" id="CLU_2901139_0_0_5"/>
<evidence type="ECO:0000313" key="3">
    <source>
        <dbReference type="Proteomes" id="UP000009319"/>
    </source>
</evidence>
<feature type="region of interest" description="Disordered" evidence="1">
    <location>
        <begin position="1"/>
        <end position="20"/>
    </location>
</feature>
<gene>
    <name evidence="2" type="ORF">BN77_0889</name>
</gene>
<evidence type="ECO:0000256" key="1">
    <source>
        <dbReference type="SAM" id="MobiDB-lite"/>
    </source>
</evidence>
<name>K0PVT9_9HYPH</name>
<dbReference type="Proteomes" id="UP000009319">
    <property type="component" value="Unassembled WGS sequence"/>
</dbReference>
<keyword evidence="3" id="KW-1185">Reference proteome</keyword>
<evidence type="ECO:0000313" key="2">
    <source>
        <dbReference type="EMBL" id="CCM77918.1"/>
    </source>
</evidence>
<proteinExistence type="predicted"/>
<dbReference type="EMBL" id="CANI01000033">
    <property type="protein sequence ID" value="CCM77918.1"/>
    <property type="molecule type" value="Genomic_DNA"/>
</dbReference>
<sequence length="62" mass="6856">MLKSSQRDRCAVRDDVDPESERARAVTATAVDLMEADFGTHDSLSVAFANAWLPKSHLSIEH</sequence>
<dbReference type="AlphaFoldDB" id="K0PVT9"/>
<accession>K0PVT9</accession>
<organism evidence="2 3">
    <name type="scientific">Rhizobium mesoamericanum STM3625</name>
    <dbReference type="NCBI Taxonomy" id="1211777"/>
    <lineage>
        <taxon>Bacteria</taxon>
        <taxon>Pseudomonadati</taxon>
        <taxon>Pseudomonadota</taxon>
        <taxon>Alphaproteobacteria</taxon>
        <taxon>Hyphomicrobiales</taxon>
        <taxon>Rhizobiaceae</taxon>
        <taxon>Rhizobium/Agrobacterium group</taxon>
        <taxon>Rhizobium</taxon>
    </lineage>
</organism>
<comment type="caution">
    <text evidence="2">The sequence shown here is derived from an EMBL/GenBank/DDBJ whole genome shotgun (WGS) entry which is preliminary data.</text>
</comment>